<evidence type="ECO:0000259" key="8">
    <source>
        <dbReference type="PROSITE" id="PS51202"/>
    </source>
</evidence>
<evidence type="ECO:0000313" key="10">
    <source>
        <dbReference type="Proteomes" id="UP000256629"/>
    </source>
</evidence>
<keyword evidence="2" id="KW-0813">Transport</keyword>
<feature type="domain" description="RCK N-terminal" evidence="7">
    <location>
        <begin position="232"/>
        <end position="349"/>
    </location>
</feature>
<dbReference type="NCBIfam" id="NF007032">
    <property type="entry name" value="PRK09496.1-4"/>
    <property type="match status" value="1"/>
</dbReference>
<dbReference type="PROSITE" id="PS51202">
    <property type="entry name" value="RCK_C"/>
    <property type="match status" value="2"/>
</dbReference>
<dbReference type="InterPro" id="IPR006037">
    <property type="entry name" value="RCK_C"/>
</dbReference>
<dbReference type="EMBL" id="QRDX01000001">
    <property type="protein sequence ID" value="RED50129.1"/>
    <property type="molecule type" value="Genomic_DNA"/>
</dbReference>
<dbReference type="InterPro" id="IPR006036">
    <property type="entry name" value="K_uptake_TrkA"/>
</dbReference>
<keyword evidence="4" id="KW-0630">Potassium</keyword>
<dbReference type="Gene3D" id="3.40.50.720">
    <property type="entry name" value="NAD(P)-binding Rossmann-like Domain"/>
    <property type="match status" value="2"/>
</dbReference>
<sequence length="449" mass="49368">MKIIIAGAGEVGFHLAKLLSYESQEITLIDPNKKSLAYADSQLDIRVVRGDATSIAILKEARIQNADLFIAVTSSETTNITVCVLAKQLGAQKTIARITNTEFIHYKDEVGFTKFGIDELISPEALAAAEIELSLKQSSFNENYEFEDGALTMAGLTLSRSASFVGKTVKEAAQIFPEIHFVPIAIQRFGTQYTIIPRGDTKFKRGDNVVFITSEGGADELCRLTGKVNREIKNVMILGGTQIAYKTARDLSEKGLNVKLFEGNRDMAFEVAEELTKVLVINSDGRNVDMLDEENIGDMDAFIAVGPNSETNIMSCLVAKSKEVKKTIALVENMDYFDLSHSIGIDTLINKKLLAANNIFRYIRRGEVVAMTKLSNLNAELLEFVVKKTSEVCNKAIKSIDFPRTAIIGGVIRDGVGMIALGSFVIREGDRVVVCCLLKSIKRVEKLFL</sequence>
<evidence type="ECO:0000256" key="5">
    <source>
        <dbReference type="ARBA" id="ARBA00023027"/>
    </source>
</evidence>
<protein>
    <recommendedName>
        <fullName evidence="1">Trk system potassium uptake protein TrkA</fullName>
    </recommendedName>
</protein>
<evidence type="ECO:0000256" key="3">
    <source>
        <dbReference type="ARBA" id="ARBA00022538"/>
    </source>
</evidence>
<organism evidence="9 10">
    <name type="scientific">Seonamhaeicola aphaedonensis</name>
    <dbReference type="NCBI Taxonomy" id="1461338"/>
    <lineage>
        <taxon>Bacteria</taxon>
        <taxon>Pseudomonadati</taxon>
        <taxon>Bacteroidota</taxon>
        <taxon>Flavobacteriia</taxon>
        <taxon>Flavobacteriales</taxon>
        <taxon>Flavobacteriaceae</taxon>
    </lineage>
</organism>
<dbReference type="RefSeq" id="WP_116039084.1">
    <property type="nucleotide sequence ID" value="NZ_QRDX01000001.1"/>
</dbReference>
<dbReference type="AlphaFoldDB" id="A0A3D9HKV7"/>
<dbReference type="PROSITE" id="PS51201">
    <property type="entry name" value="RCK_N"/>
    <property type="match status" value="2"/>
</dbReference>
<dbReference type="Gene3D" id="3.30.70.1450">
    <property type="entry name" value="Regulator of K+ conductance, C-terminal domain"/>
    <property type="match status" value="2"/>
</dbReference>
<dbReference type="Pfam" id="PF02254">
    <property type="entry name" value="TrkA_N"/>
    <property type="match status" value="2"/>
</dbReference>
<feature type="domain" description="RCK N-terminal" evidence="7">
    <location>
        <begin position="1"/>
        <end position="121"/>
    </location>
</feature>
<dbReference type="InterPro" id="IPR050721">
    <property type="entry name" value="Trk_Ktr_HKT_K-transport"/>
</dbReference>
<dbReference type="SUPFAM" id="SSF116726">
    <property type="entry name" value="TrkA C-terminal domain-like"/>
    <property type="match status" value="2"/>
</dbReference>
<dbReference type="PANTHER" id="PTHR43833">
    <property type="entry name" value="POTASSIUM CHANNEL PROTEIN 2-RELATED-RELATED"/>
    <property type="match status" value="1"/>
</dbReference>
<dbReference type="GO" id="GO:0015079">
    <property type="term" value="F:potassium ion transmembrane transporter activity"/>
    <property type="evidence" value="ECO:0007669"/>
    <property type="project" value="InterPro"/>
</dbReference>
<reference evidence="9 10" key="1">
    <citation type="submission" date="2018-07" db="EMBL/GenBank/DDBJ databases">
        <title>Genomic Encyclopedia of Type Strains, Phase III (KMG-III): the genomes of soil and plant-associated and newly described type strains.</title>
        <authorList>
            <person name="Whitman W."/>
        </authorList>
    </citation>
    <scope>NUCLEOTIDE SEQUENCE [LARGE SCALE GENOMIC DNA]</scope>
    <source>
        <strain evidence="9 10">CECT 8487</strain>
    </source>
</reference>
<keyword evidence="3" id="KW-0633">Potassium transport</keyword>
<dbReference type="NCBIfam" id="NF007031">
    <property type="entry name" value="PRK09496.1-2"/>
    <property type="match status" value="1"/>
</dbReference>
<dbReference type="Proteomes" id="UP000256629">
    <property type="component" value="Unassembled WGS sequence"/>
</dbReference>
<evidence type="ECO:0000259" key="7">
    <source>
        <dbReference type="PROSITE" id="PS51201"/>
    </source>
</evidence>
<evidence type="ECO:0000313" key="9">
    <source>
        <dbReference type="EMBL" id="RED50129.1"/>
    </source>
</evidence>
<dbReference type="PANTHER" id="PTHR43833:SF5">
    <property type="entry name" value="TRK SYSTEM POTASSIUM UPTAKE PROTEIN TRKA"/>
    <property type="match status" value="1"/>
</dbReference>
<dbReference type="Pfam" id="PF02080">
    <property type="entry name" value="TrkA_C"/>
    <property type="match status" value="2"/>
</dbReference>
<dbReference type="InterPro" id="IPR003148">
    <property type="entry name" value="RCK_N"/>
</dbReference>
<dbReference type="NCBIfam" id="NF007038">
    <property type="entry name" value="PRK09496.2-6"/>
    <property type="match status" value="1"/>
</dbReference>
<feature type="domain" description="RCK C-terminal" evidence="8">
    <location>
        <begin position="369"/>
        <end position="449"/>
    </location>
</feature>
<dbReference type="GO" id="GO:0005886">
    <property type="term" value="C:plasma membrane"/>
    <property type="evidence" value="ECO:0007669"/>
    <property type="project" value="InterPro"/>
</dbReference>
<feature type="domain" description="RCK C-terminal" evidence="8">
    <location>
        <begin position="141"/>
        <end position="227"/>
    </location>
</feature>
<keyword evidence="10" id="KW-1185">Reference proteome</keyword>
<evidence type="ECO:0000256" key="1">
    <source>
        <dbReference type="ARBA" id="ARBA00017378"/>
    </source>
</evidence>
<dbReference type="InterPro" id="IPR036721">
    <property type="entry name" value="RCK_C_sf"/>
</dbReference>
<keyword evidence="6" id="KW-0406">Ion transport</keyword>
<dbReference type="PRINTS" id="PR00335">
    <property type="entry name" value="KUPTAKETRKA"/>
</dbReference>
<accession>A0A3D9HKV7</accession>
<dbReference type="InterPro" id="IPR036291">
    <property type="entry name" value="NAD(P)-bd_dom_sf"/>
</dbReference>
<evidence type="ECO:0000256" key="4">
    <source>
        <dbReference type="ARBA" id="ARBA00022958"/>
    </source>
</evidence>
<evidence type="ECO:0000256" key="2">
    <source>
        <dbReference type="ARBA" id="ARBA00022448"/>
    </source>
</evidence>
<proteinExistence type="predicted"/>
<dbReference type="SUPFAM" id="SSF51735">
    <property type="entry name" value="NAD(P)-binding Rossmann-fold domains"/>
    <property type="match status" value="2"/>
</dbReference>
<gene>
    <name evidence="9" type="ORF">DFQ02_101152</name>
</gene>
<comment type="caution">
    <text evidence="9">The sequence shown here is derived from an EMBL/GenBank/DDBJ whole genome shotgun (WGS) entry which is preliminary data.</text>
</comment>
<evidence type="ECO:0000256" key="6">
    <source>
        <dbReference type="ARBA" id="ARBA00023065"/>
    </source>
</evidence>
<dbReference type="NCBIfam" id="NF007039">
    <property type="entry name" value="PRK09496.3-2"/>
    <property type="match status" value="1"/>
</dbReference>
<dbReference type="OrthoDB" id="9775180at2"/>
<name>A0A3D9HKV7_9FLAO</name>
<keyword evidence="5" id="KW-0520">NAD</keyword>